<dbReference type="WBParaSite" id="JU765_v2.g18009.t1">
    <property type="protein sequence ID" value="JU765_v2.g18009.t1"/>
    <property type="gene ID" value="JU765_v2.g18009"/>
</dbReference>
<sequence length="367" mass="41218">MSFLFQYLSEDNKGCIGEQMKILLEELEDSASSSTLNGSDSNDQTLTPTESEQSQPRRSPRKSKPVQSYSPIRGLQKTPNKPKILNGKAKKRVIVPATPDDVEIKKSKSEPILTKEVVAETPADQCRKRLKDKDSKTLVQLWTQAEEEKDKKKRASRRLSFMPLNCSQNGDSLNGSIRMSNGFSQCSDILPSLRRFSSSKSLSSISVVSASSSTAAISKNSPGKSSLNAAKCLTDEILQRYRRRMEDVRSQSKKADSSDIFYGRSAGRLNLFSEEETLKQQEERRITRSQASQKNRSGRNVVQDSGAVYIAHTLLNTHNKTPLMPFKPPKDGQFRIRKLVKHATRANWKKLQKFIQKSQTETVRSAS</sequence>
<accession>A0AC34QNZ6</accession>
<evidence type="ECO:0000313" key="2">
    <source>
        <dbReference type="WBParaSite" id="JU765_v2.g18009.t1"/>
    </source>
</evidence>
<evidence type="ECO:0000313" key="1">
    <source>
        <dbReference type="Proteomes" id="UP000887576"/>
    </source>
</evidence>
<reference evidence="2" key="1">
    <citation type="submission" date="2022-11" db="UniProtKB">
        <authorList>
            <consortium name="WormBaseParasite"/>
        </authorList>
    </citation>
    <scope>IDENTIFICATION</scope>
</reference>
<name>A0AC34QNZ6_9BILA</name>
<protein>
    <submittedName>
        <fullName evidence="2">Uncharacterized protein</fullName>
    </submittedName>
</protein>
<proteinExistence type="predicted"/>
<dbReference type="Proteomes" id="UP000887576">
    <property type="component" value="Unplaced"/>
</dbReference>
<organism evidence="1 2">
    <name type="scientific">Panagrolaimus sp. JU765</name>
    <dbReference type="NCBI Taxonomy" id="591449"/>
    <lineage>
        <taxon>Eukaryota</taxon>
        <taxon>Metazoa</taxon>
        <taxon>Ecdysozoa</taxon>
        <taxon>Nematoda</taxon>
        <taxon>Chromadorea</taxon>
        <taxon>Rhabditida</taxon>
        <taxon>Tylenchina</taxon>
        <taxon>Panagrolaimomorpha</taxon>
        <taxon>Panagrolaimoidea</taxon>
        <taxon>Panagrolaimidae</taxon>
        <taxon>Panagrolaimus</taxon>
    </lineage>
</organism>